<protein>
    <submittedName>
        <fullName evidence="1">Myb domain-containing protein 105</fullName>
    </submittedName>
</protein>
<proteinExistence type="predicted"/>
<comment type="caution">
    <text evidence="1">The sequence shown here is derived from an EMBL/GenBank/DDBJ whole genome shotgun (WGS) entry which is preliminary data.</text>
</comment>
<organism evidence="1 2">
    <name type="scientific">Citrus sinensis</name>
    <name type="common">Sweet orange</name>
    <name type="synonym">Citrus aurantium var. sinensis</name>
    <dbReference type="NCBI Taxonomy" id="2711"/>
    <lineage>
        <taxon>Eukaryota</taxon>
        <taxon>Viridiplantae</taxon>
        <taxon>Streptophyta</taxon>
        <taxon>Embryophyta</taxon>
        <taxon>Tracheophyta</taxon>
        <taxon>Spermatophyta</taxon>
        <taxon>Magnoliopsida</taxon>
        <taxon>eudicotyledons</taxon>
        <taxon>Gunneridae</taxon>
        <taxon>Pentapetalae</taxon>
        <taxon>rosids</taxon>
        <taxon>malvids</taxon>
        <taxon>Sapindales</taxon>
        <taxon>Rutaceae</taxon>
        <taxon>Aurantioideae</taxon>
        <taxon>Citrus</taxon>
    </lineage>
</organism>
<evidence type="ECO:0000313" key="1">
    <source>
        <dbReference type="EMBL" id="KAH9773946.1"/>
    </source>
</evidence>
<keyword evidence="2" id="KW-1185">Reference proteome</keyword>
<evidence type="ECO:0000313" key="2">
    <source>
        <dbReference type="Proteomes" id="UP000829398"/>
    </source>
</evidence>
<dbReference type="EMBL" id="CM039173">
    <property type="protein sequence ID" value="KAH9773946.1"/>
    <property type="molecule type" value="Genomic_DNA"/>
</dbReference>
<name>A0ACB8LKV8_CITSI</name>
<gene>
    <name evidence="1" type="ORF">KPL71_013477</name>
</gene>
<reference evidence="2" key="1">
    <citation type="journal article" date="2023" name="Hortic. Res.">
        <title>A chromosome-level phased genome enabling allele-level studies in sweet orange: a case study on citrus Huanglongbing tolerance.</title>
        <authorList>
            <person name="Wu B."/>
            <person name="Yu Q."/>
            <person name="Deng Z."/>
            <person name="Duan Y."/>
            <person name="Luo F."/>
            <person name="Gmitter F. Jr."/>
        </authorList>
    </citation>
    <scope>NUCLEOTIDE SEQUENCE [LARGE SCALE GENOMIC DNA]</scope>
    <source>
        <strain evidence="2">cv. Valencia</strain>
    </source>
</reference>
<accession>A0ACB8LKV8</accession>
<sequence length="473" mass="52829">MNGLTCNYSPTYSSSLSLSMDVYADMGMGSLSLNNPSYGGAVSEENERAWGFPFMGSCSSNDKPGNNFEERRQCDIIDVNDNNNNVVRKSKGSDCSDGCGEKSETLIQYQCDINLNEEFNPNENSVGPSEKDSDGGQTKTCARGHWRPAEDTKLKELVALYGPQNWNLIAEKLEGRSGKSCRLRWFNQLDPRINRRAFTEEEEERLMHAHRLYGNKWAMIARLFPGRTDNAVKNHWHVIMARKYREQSSAYRRRKLSQSVNRIMDDMPSFVANDAAAGRIIEPQPYCSSIGSVNGGFYHFTYGNFNGAAGVGLDYRLKGSPYMLLGQQEVISSSSNQVHHSGFCAQAQQQTPCDFFPGVSPSSLILLSPKSNDMMGMFSHIRSWDRPMDEVTRNISSSSASFNLHNCNNPQYLMAMQQSNSNIHNPDSFFDFTASKTQVSPTEPSSSVTGNRVASHFDTIPPRFIDFLGVGAR</sequence>
<dbReference type="Proteomes" id="UP000829398">
    <property type="component" value="Chromosome 4"/>
</dbReference>